<dbReference type="Pfam" id="PF13489">
    <property type="entry name" value="Methyltransf_23"/>
    <property type="match status" value="1"/>
</dbReference>
<dbReference type="Gene3D" id="3.40.50.150">
    <property type="entry name" value="Vaccinia Virus protein VP39"/>
    <property type="match status" value="1"/>
</dbReference>
<keyword evidence="2" id="KW-1185">Reference proteome</keyword>
<evidence type="ECO:0000313" key="2">
    <source>
        <dbReference type="Proteomes" id="UP001363151"/>
    </source>
</evidence>
<evidence type="ECO:0000313" key="1">
    <source>
        <dbReference type="EMBL" id="KAK7250414.1"/>
    </source>
</evidence>
<organism evidence="1 2">
    <name type="scientific">Aureococcus anophagefferens</name>
    <name type="common">Harmful bloom alga</name>
    <dbReference type="NCBI Taxonomy" id="44056"/>
    <lineage>
        <taxon>Eukaryota</taxon>
        <taxon>Sar</taxon>
        <taxon>Stramenopiles</taxon>
        <taxon>Ochrophyta</taxon>
        <taxon>Pelagophyceae</taxon>
        <taxon>Pelagomonadales</taxon>
        <taxon>Pelagomonadaceae</taxon>
        <taxon>Aureococcus</taxon>
    </lineage>
</organism>
<dbReference type="CDD" id="cd02440">
    <property type="entry name" value="AdoMet_MTases"/>
    <property type="match status" value="1"/>
</dbReference>
<dbReference type="EMBL" id="JBBJCI010000037">
    <property type="protein sequence ID" value="KAK7250414.1"/>
    <property type="molecule type" value="Genomic_DNA"/>
</dbReference>
<gene>
    <name evidence="1" type="ORF">SO694_00007671</name>
</gene>
<dbReference type="SUPFAM" id="SSF53335">
    <property type="entry name" value="S-adenosyl-L-methionine-dependent methyltransferases"/>
    <property type="match status" value="1"/>
</dbReference>
<protein>
    <recommendedName>
        <fullName evidence="3">Methyltransferase domain-containing protein</fullName>
    </recommendedName>
</protein>
<accession>A0ABR1GBH4</accession>
<proteinExistence type="predicted"/>
<name>A0ABR1GBH4_AURAN</name>
<dbReference type="InterPro" id="IPR029063">
    <property type="entry name" value="SAM-dependent_MTases_sf"/>
</dbReference>
<comment type="caution">
    <text evidence="1">The sequence shown here is derived from an EMBL/GenBank/DDBJ whole genome shotgun (WGS) entry which is preliminary data.</text>
</comment>
<reference evidence="1 2" key="1">
    <citation type="submission" date="2024-03" db="EMBL/GenBank/DDBJ databases">
        <title>Aureococcus anophagefferens CCMP1851 and Kratosvirus quantuckense: Draft genome of a second virus-susceptible host strain in the model system.</title>
        <authorList>
            <person name="Chase E."/>
            <person name="Truchon A.R."/>
            <person name="Schepens W."/>
            <person name="Wilhelm S.W."/>
        </authorList>
    </citation>
    <scope>NUCLEOTIDE SEQUENCE [LARGE SCALE GENOMIC DNA]</scope>
    <source>
        <strain evidence="1 2">CCMP1851</strain>
    </source>
</reference>
<dbReference type="Proteomes" id="UP001363151">
    <property type="component" value="Unassembled WGS sequence"/>
</dbReference>
<evidence type="ECO:0008006" key="3">
    <source>
        <dbReference type="Google" id="ProtNLM"/>
    </source>
</evidence>
<sequence>MGVAPWADRVEHARAVVDREGTSAVDACCFFGGGSQIILREARPLFDASVDVKAAKKVVPAACADYLATSFPSIGDLTTPGRGHVGDRGGYWTACTHLDIYGLNFASFLARHIAYGLRPRTVLEFGCGLGTTSDFLARHVPGGAHVVCLEPSTMLGEVFASKSRVHPQRPYQLAVDVFDPAAKACARDLFARKFDLVLSFEVAEHLDSDRLAPLVERLAAATGRYLVFSAARPKQGGTGHIDGSMKPREWWIDQFERQGLVYLPMLSGRLKWSAKPDREYDLGPNLIAMGAPGAVDRSDVPPEVGGGCASYGHKFCTHDGDTVAATYTREQRLEEKEQEKHRRAYQRDSQAAALWPELHAIERALKAGTLSCSSPAR</sequence>